<accession>A0A8X6G3Z5</accession>
<evidence type="ECO:0000313" key="2">
    <source>
        <dbReference type="Proteomes" id="UP000887116"/>
    </source>
</evidence>
<sequence length="105" mass="12000">MPPTSFPRPIRTSKAEKSHRLTITPFPIQRLTITSIVGGDDYKRVIKEPEMANENVGDPLICAKRIKYFYLQAKALNRLIIELRHLCELFSFCPISKHPSVCATM</sequence>
<reference evidence="1" key="1">
    <citation type="submission" date="2020-07" db="EMBL/GenBank/DDBJ databases">
        <title>Multicomponent nature underlies the extraordinary mechanical properties of spider dragline silk.</title>
        <authorList>
            <person name="Kono N."/>
            <person name="Nakamura H."/>
            <person name="Mori M."/>
            <person name="Yoshida Y."/>
            <person name="Ohtoshi R."/>
            <person name="Malay A.D."/>
            <person name="Moran D.A.P."/>
            <person name="Tomita M."/>
            <person name="Numata K."/>
            <person name="Arakawa K."/>
        </authorList>
    </citation>
    <scope>NUCLEOTIDE SEQUENCE</scope>
</reference>
<dbReference type="Proteomes" id="UP000887116">
    <property type="component" value="Unassembled WGS sequence"/>
</dbReference>
<name>A0A8X6G3Z5_TRICU</name>
<keyword evidence="2" id="KW-1185">Reference proteome</keyword>
<evidence type="ECO:0000313" key="1">
    <source>
        <dbReference type="EMBL" id="GFQ95546.1"/>
    </source>
</evidence>
<organism evidence="1 2">
    <name type="scientific">Trichonephila clavata</name>
    <name type="common">Joro spider</name>
    <name type="synonym">Nephila clavata</name>
    <dbReference type="NCBI Taxonomy" id="2740835"/>
    <lineage>
        <taxon>Eukaryota</taxon>
        <taxon>Metazoa</taxon>
        <taxon>Ecdysozoa</taxon>
        <taxon>Arthropoda</taxon>
        <taxon>Chelicerata</taxon>
        <taxon>Arachnida</taxon>
        <taxon>Araneae</taxon>
        <taxon>Araneomorphae</taxon>
        <taxon>Entelegynae</taxon>
        <taxon>Araneoidea</taxon>
        <taxon>Nephilidae</taxon>
        <taxon>Trichonephila</taxon>
    </lineage>
</organism>
<gene>
    <name evidence="1" type="ORF">TNCT_588801</name>
</gene>
<comment type="caution">
    <text evidence="1">The sequence shown here is derived from an EMBL/GenBank/DDBJ whole genome shotgun (WGS) entry which is preliminary data.</text>
</comment>
<proteinExistence type="predicted"/>
<dbReference type="AlphaFoldDB" id="A0A8X6G3Z5"/>
<protein>
    <submittedName>
        <fullName evidence="1">Uncharacterized protein</fullName>
    </submittedName>
</protein>
<dbReference type="EMBL" id="BMAO01024468">
    <property type="protein sequence ID" value="GFQ95546.1"/>
    <property type="molecule type" value="Genomic_DNA"/>
</dbReference>